<reference evidence="2" key="1">
    <citation type="journal article" date="2019" name="bioRxiv">
        <title>The Genome of the Zebra Mussel, Dreissena polymorpha: A Resource for Invasive Species Research.</title>
        <authorList>
            <person name="McCartney M.A."/>
            <person name="Auch B."/>
            <person name="Kono T."/>
            <person name="Mallez S."/>
            <person name="Zhang Y."/>
            <person name="Obille A."/>
            <person name="Becker A."/>
            <person name="Abrahante J.E."/>
            <person name="Garbe J."/>
            <person name="Badalamenti J.P."/>
            <person name="Herman A."/>
            <person name="Mangelson H."/>
            <person name="Liachko I."/>
            <person name="Sullivan S."/>
            <person name="Sone E.D."/>
            <person name="Koren S."/>
            <person name="Silverstein K.A.T."/>
            <person name="Beckman K.B."/>
            <person name="Gohl D.M."/>
        </authorList>
    </citation>
    <scope>NUCLEOTIDE SEQUENCE</scope>
    <source>
        <strain evidence="2">Duluth1</strain>
        <tissue evidence="2">Whole animal</tissue>
    </source>
</reference>
<evidence type="ECO:0000313" key="3">
    <source>
        <dbReference type="Proteomes" id="UP000828390"/>
    </source>
</evidence>
<dbReference type="EMBL" id="JAIWYP010000006">
    <property type="protein sequence ID" value="KAH3815651.1"/>
    <property type="molecule type" value="Genomic_DNA"/>
</dbReference>
<organism evidence="2 3">
    <name type="scientific">Dreissena polymorpha</name>
    <name type="common">Zebra mussel</name>
    <name type="synonym">Mytilus polymorpha</name>
    <dbReference type="NCBI Taxonomy" id="45954"/>
    <lineage>
        <taxon>Eukaryota</taxon>
        <taxon>Metazoa</taxon>
        <taxon>Spiralia</taxon>
        <taxon>Lophotrochozoa</taxon>
        <taxon>Mollusca</taxon>
        <taxon>Bivalvia</taxon>
        <taxon>Autobranchia</taxon>
        <taxon>Heteroconchia</taxon>
        <taxon>Euheterodonta</taxon>
        <taxon>Imparidentia</taxon>
        <taxon>Neoheterodontei</taxon>
        <taxon>Myida</taxon>
        <taxon>Dreissenoidea</taxon>
        <taxon>Dreissenidae</taxon>
        <taxon>Dreissena</taxon>
    </lineage>
</organism>
<sequence>MIGALGGIVWLGLCIFTVWLCRNRQSRKKLKETWYNSGGQNGTDKVNERYRFVDYRSWLMLVLTMASCKIR</sequence>
<keyword evidence="1" id="KW-0472">Membrane</keyword>
<keyword evidence="1" id="KW-1133">Transmembrane helix</keyword>
<accession>A0A9D4GHM4</accession>
<protein>
    <submittedName>
        <fullName evidence="2">Uncharacterized protein</fullName>
    </submittedName>
</protein>
<comment type="caution">
    <text evidence="2">The sequence shown here is derived from an EMBL/GenBank/DDBJ whole genome shotgun (WGS) entry which is preliminary data.</text>
</comment>
<dbReference type="AlphaFoldDB" id="A0A9D4GHM4"/>
<gene>
    <name evidence="2" type="ORF">DPMN_144181</name>
</gene>
<name>A0A9D4GHM4_DREPO</name>
<feature type="transmembrane region" description="Helical" evidence="1">
    <location>
        <begin position="6"/>
        <end position="22"/>
    </location>
</feature>
<reference evidence="2" key="2">
    <citation type="submission" date="2020-11" db="EMBL/GenBank/DDBJ databases">
        <authorList>
            <person name="McCartney M.A."/>
            <person name="Auch B."/>
            <person name="Kono T."/>
            <person name="Mallez S."/>
            <person name="Becker A."/>
            <person name="Gohl D.M."/>
            <person name="Silverstein K.A.T."/>
            <person name="Koren S."/>
            <person name="Bechman K.B."/>
            <person name="Herman A."/>
            <person name="Abrahante J.E."/>
            <person name="Garbe J."/>
        </authorList>
    </citation>
    <scope>NUCLEOTIDE SEQUENCE</scope>
    <source>
        <strain evidence="2">Duluth1</strain>
        <tissue evidence="2">Whole animal</tissue>
    </source>
</reference>
<proteinExistence type="predicted"/>
<keyword evidence="3" id="KW-1185">Reference proteome</keyword>
<evidence type="ECO:0000256" key="1">
    <source>
        <dbReference type="SAM" id="Phobius"/>
    </source>
</evidence>
<dbReference type="Proteomes" id="UP000828390">
    <property type="component" value="Unassembled WGS sequence"/>
</dbReference>
<evidence type="ECO:0000313" key="2">
    <source>
        <dbReference type="EMBL" id="KAH3815651.1"/>
    </source>
</evidence>
<keyword evidence="1" id="KW-0812">Transmembrane</keyword>